<proteinExistence type="predicted"/>
<gene>
    <name evidence="1" type="ORF">EYF80_029989</name>
</gene>
<dbReference type="Proteomes" id="UP000314294">
    <property type="component" value="Unassembled WGS sequence"/>
</dbReference>
<evidence type="ECO:0000313" key="2">
    <source>
        <dbReference type="Proteomes" id="UP000314294"/>
    </source>
</evidence>
<evidence type="ECO:0000313" key="1">
    <source>
        <dbReference type="EMBL" id="TNN59804.1"/>
    </source>
</evidence>
<reference evidence="1 2" key="1">
    <citation type="submission" date="2019-03" db="EMBL/GenBank/DDBJ databases">
        <title>First draft genome of Liparis tanakae, snailfish: a comprehensive survey of snailfish specific genes.</title>
        <authorList>
            <person name="Kim W."/>
            <person name="Song I."/>
            <person name="Jeong J.-H."/>
            <person name="Kim D."/>
            <person name="Kim S."/>
            <person name="Ryu S."/>
            <person name="Song J.Y."/>
            <person name="Lee S.K."/>
        </authorList>
    </citation>
    <scope>NUCLEOTIDE SEQUENCE [LARGE SCALE GENOMIC DNA]</scope>
    <source>
        <tissue evidence="1">Muscle</tissue>
    </source>
</reference>
<organism evidence="1 2">
    <name type="scientific">Liparis tanakae</name>
    <name type="common">Tanaka's snailfish</name>
    <dbReference type="NCBI Taxonomy" id="230148"/>
    <lineage>
        <taxon>Eukaryota</taxon>
        <taxon>Metazoa</taxon>
        <taxon>Chordata</taxon>
        <taxon>Craniata</taxon>
        <taxon>Vertebrata</taxon>
        <taxon>Euteleostomi</taxon>
        <taxon>Actinopterygii</taxon>
        <taxon>Neopterygii</taxon>
        <taxon>Teleostei</taxon>
        <taxon>Neoteleostei</taxon>
        <taxon>Acanthomorphata</taxon>
        <taxon>Eupercaria</taxon>
        <taxon>Perciformes</taxon>
        <taxon>Cottioidei</taxon>
        <taxon>Cottales</taxon>
        <taxon>Liparidae</taxon>
        <taxon>Liparis</taxon>
    </lineage>
</organism>
<name>A0A4Z2H4R1_9TELE</name>
<protein>
    <submittedName>
        <fullName evidence="1">Uncharacterized protein</fullName>
    </submittedName>
</protein>
<sequence length="72" mass="8176">MLPEEHKSSPISAPLNTSNRRKVSVSFISRRRHGTDRLAWEPSASLAQSCCFAPPMSRLLFNPEITELSWSY</sequence>
<comment type="caution">
    <text evidence="1">The sequence shown here is derived from an EMBL/GenBank/DDBJ whole genome shotgun (WGS) entry which is preliminary data.</text>
</comment>
<accession>A0A4Z2H4R1</accession>
<keyword evidence="2" id="KW-1185">Reference proteome</keyword>
<dbReference type="EMBL" id="SRLO01000348">
    <property type="protein sequence ID" value="TNN59804.1"/>
    <property type="molecule type" value="Genomic_DNA"/>
</dbReference>
<dbReference type="AlphaFoldDB" id="A0A4Z2H4R1"/>